<feature type="transmembrane region" description="Helical" evidence="1">
    <location>
        <begin position="655"/>
        <end position="680"/>
    </location>
</feature>
<gene>
    <name evidence="2" type="ORF">PFISCL1PPCAC_4847</name>
</gene>
<dbReference type="PANTHER" id="PTHR11238:SF9">
    <property type="entry name" value="PROMININ, ISOFORM D"/>
    <property type="match status" value="1"/>
</dbReference>
<keyword evidence="1" id="KW-0812">Transmembrane</keyword>
<sequence length="699" mass="74716">MAAFIDIVNATKQCYKEIHQAKIELILGNNEWNELAAGFINGVSNELSQKQIKDLGKLIIDQSNAEEVATEILQSQVPYVVLASIGVVLAVLTLIGSIGTCIWACTCRRSSKGVSSSCVNIAGLILTIVSFLSVAVGAIMFCNSSASFTDGVRAAPDQLHTVLENVEVFANGATNEISCSIGAGLNVTSENLKSLPKKIFLAFKKSIPLMEHDYVTIEKKLREDSVRADAIYSSLDNAISSFDQYGDARSQVNAAIGKYQSVAYVLGQAPQEIAKLGVLALKQHLEKTVHDNADPFITKTRTETIPGINGKVNEMVQQVKLAIRDATFKANHSVNLFYDTITEHDALISTATSGLNSLIILPCIIALFTATIAFLVGFVFVFQRKSVPSKGCCSASCTLITLSVLLLAMVSFVAIAASVLMTVGYGTGLVCKPFFYDGKLEALQTIDEILPAIEVQSMTPGVSVPLKLSAVMKSCEDDEPFLRAVKGDQLIDPKMIEGAFNRDQLLNELTQAIDALSVTALTPDDLIALGLGLQTLSSSNLTPPLNKAQEVDGALINPIIKVMTTLNASLKQTLSDCQAILKSAQAFKDANQIKTTLKTTASELTNNIYDGLVATANNLTTSMLDNSASCLPVYRSYKNVGDIACQEITGGVQGMWAAAGLTALSLISTVIAVFCIASVLRSGKGAKEETKPHTNLEMF</sequence>
<dbReference type="Proteomes" id="UP001432322">
    <property type="component" value="Unassembled WGS sequence"/>
</dbReference>
<feature type="transmembrane region" description="Helical" evidence="1">
    <location>
        <begin position="79"/>
        <end position="106"/>
    </location>
</feature>
<keyword evidence="3" id="KW-1185">Reference proteome</keyword>
<dbReference type="AlphaFoldDB" id="A0AAV5V1V8"/>
<proteinExistence type="predicted"/>
<accession>A0AAV5V1V8</accession>
<evidence type="ECO:0000313" key="3">
    <source>
        <dbReference type="Proteomes" id="UP001432322"/>
    </source>
</evidence>
<name>A0AAV5V1V8_9BILA</name>
<dbReference type="PANTHER" id="PTHR11238">
    <property type="entry name" value="PROMININ ISOFORM D-RELATED"/>
    <property type="match status" value="1"/>
</dbReference>
<feature type="transmembrane region" description="Helical" evidence="1">
    <location>
        <begin position="402"/>
        <end position="425"/>
    </location>
</feature>
<organism evidence="2 3">
    <name type="scientific">Pristionchus fissidentatus</name>
    <dbReference type="NCBI Taxonomy" id="1538716"/>
    <lineage>
        <taxon>Eukaryota</taxon>
        <taxon>Metazoa</taxon>
        <taxon>Ecdysozoa</taxon>
        <taxon>Nematoda</taxon>
        <taxon>Chromadorea</taxon>
        <taxon>Rhabditida</taxon>
        <taxon>Rhabditina</taxon>
        <taxon>Diplogasteromorpha</taxon>
        <taxon>Diplogasteroidea</taxon>
        <taxon>Neodiplogasteridae</taxon>
        <taxon>Pristionchus</taxon>
    </lineage>
</organism>
<feature type="transmembrane region" description="Helical" evidence="1">
    <location>
        <begin position="118"/>
        <end position="141"/>
    </location>
</feature>
<keyword evidence="1" id="KW-1133">Transmembrane helix</keyword>
<protein>
    <submittedName>
        <fullName evidence="2">Uncharacterized protein</fullName>
    </submittedName>
</protein>
<keyword evidence="1" id="KW-0472">Membrane</keyword>
<dbReference type="EMBL" id="BTSY01000002">
    <property type="protein sequence ID" value="GMT13550.1"/>
    <property type="molecule type" value="Genomic_DNA"/>
</dbReference>
<comment type="caution">
    <text evidence="2">The sequence shown here is derived from an EMBL/GenBank/DDBJ whole genome shotgun (WGS) entry which is preliminary data.</text>
</comment>
<evidence type="ECO:0000256" key="1">
    <source>
        <dbReference type="SAM" id="Phobius"/>
    </source>
</evidence>
<evidence type="ECO:0000313" key="2">
    <source>
        <dbReference type="EMBL" id="GMT13550.1"/>
    </source>
</evidence>
<feature type="transmembrane region" description="Helical" evidence="1">
    <location>
        <begin position="359"/>
        <end position="382"/>
    </location>
</feature>
<reference evidence="2" key="1">
    <citation type="submission" date="2023-10" db="EMBL/GenBank/DDBJ databases">
        <title>Genome assembly of Pristionchus species.</title>
        <authorList>
            <person name="Yoshida K."/>
            <person name="Sommer R.J."/>
        </authorList>
    </citation>
    <scope>NUCLEOTIDE SEQUENCE</scope>
    <source>
        <strain evidence="2">RS5133</strain>
    </source>
</reference>